<proteinExistence type="predicted"/>
<sequence>MKAILRFSKDGKYLTILCHKGHVVSQYKLDRNFAGSLAESMVSQHQAGTETGWDRLSKKCCEYGH</sequence>
<evidence type="ECO:0000313" key="1">
    <source>
        <dbReference type="EMBL" id="QJA46718.1"/>
    </source>
</evidence>
<accession>A0A6H1ZGQ8</accession>
<name>A0A6H1ZGQ8_9ZZZZ</name>
<evidence type="ECO:0000313" key="2">
    <source>
        <dbReference type="EMBL" id="QJH94368.1"/>
    </source>
</evidence>
<gene>
    <name evidence="1" type="ORF">TM448A00520_0027</name>
    <name evidence="2" type="ORF">TM448B00218_0011</name>
</gene>
<organism evidence="1">
    <name type="scientific">viral metagenome</name>
    <dbReference type="NCBI Taxonomy" id="1070528"/>
    <lineage>
        <taxon>unclassified sequences</taxon>
        <taxon>metagenomes</taxon>
        <taxon>organismal metagenomes</taxon>
    </lineage>
</organism>
<dbReference type="EMBL" id="MT144019">
    <property type="protein sequence ID" value="QJA46718.1"/>
    <property type="molecule type" value="Genomic_DNA"/>
</dbReference>
<protein>
    <submittedName>
        <fullName evidence="1">Uncharacterized protein</fullName>
    </submittedName>
</protein>
<reference evidence="1" key="1">
    <citation type="submission" date="2020-03" db="EMBL/GenBank/DDBJ databases">
        <title>The deep terrestrial virosphere.</title>
        <authorList>
            <person name="Holmfeldt K."/>
            <person name="Nilsson E."/>
            <person name="Simone D."/>
            <person name="Lopez-Fernandez M."/>
            <person name="Wu X."/>
            <person name="de Brujin I."/>
            <person name="Lundin D."/>
            <person name="Andersson A."/>
            <person name="Bertilsson S."/>
            <person name="Dopson M."/>
        </authorList>
    </citation>
    <scope>NUCLEOTIDE SEQUENCE</scope>
    <source>
        <strain evidence="1">TM448A00520</strain>
        <strain evidence="2">TM448B00218</strain>
    </source>
</reference>
<dbReference type="EMBL" id="MT144600">
    <property type="protein sequence ID" value="QJH94368.1"/>
    <property type="molecule type" value="Genomic_DNA"/>
</dbReference>
<dbReference type="AlphaFoldDB" id="A0A6H1ZGQ8"/>